<dbReference type="GO" id="GO:0016787">
    <property type="term" value="F:hydrolase activity"/>
    <property type="evidence" value="ECO:0007669"/>
    <property type="project" value="UniProtKB-KW"/>
</dbReference>
<evidence type="ECO:0000256" key="3">
    <source>
        <dbReference type="ARBA" id="ARBA00022806"/>
    </source>
</evidence>
<evidence type="ECO:0000256" key="1">
    <source>
        <dbReference type="ARBA" id="ARBA00022741"/>
    </source>
</evidence>
<dbReference type="GO" id="GO:0005524">
    <property type="term" value="F:ATP binding"/>
    <property type="evidence" value="ECO:0007669"/>
    <property type="project" value="UniProtKB-KW"/>
</dbReference>
<dbReference type="PROSITE" id="PS51192">
    <property type="entry name" value="HELICASE_ATP_BIND_1"/>
    <property type="match status" value="1"/>
</dbReference>
<evidence type="ECO:0000259" key="9">
    <source>
        <dbReference type="PROSITE" id="PS51195"/>
    </source>
</evidence>
<dbReference type="EMBL" id="LR746275">
    <property type="protein sequence ID" value="CAA7405747.1"/>
    <property type="molecule type" value="Genomic_DNA"/>
</dbReference>
<feature type="region of interest" description="Disordered" evidence="6">
    <location>
        <begin position="192"/>
        <end position="297"/>
    </location>
</feature>
<protein>
    <submittedName>
        <fullName evidence="10">Uncharacterized protein</fullName>
    </submittedName>
</protein>
<dbReference type="InterPro" id="IPR014001">
    <property type="entry name" value="Helicase_ATP-bd"/>
</dbReference>
<evidence type="ECO:0000259" key="8">
    <source>
        <dbReference type="PROSITE" id="PS51194"/>
    </source>
</evidence>
<keyword evidence="1" id="KW-0547">Nucleotide-binding</keyword>
<sequence length="708" mass="78008">MLAKVPSNCFAECTRCIPGGGQRLHVAGGSWPLLGLLSSSPGHGGSSCGRRRLAVKARTYTRIPMETAGAYQLIDEETGERVIVWGGVDDGPDSPLPPKEVLTWKPDEEPADSIGERRTAGTAGNFGKLKAQKVKALIRSKKTPLTGLGVDVSEDDADDEGVSISADTDLGAKMQKITELVRSKRAQLSQIGVDVDASDDDDEEEADDGLEDDIAANTEIEFGAKDDGSRRSEESIRRSRFLGVLQRGKRVPAGGNDRQKAGGTSPLRGWRNAQSSTMERASDQPTGHLKKQHRDLSGDDGRFFSRKSFRELGCSDDMVECLSRQQFRHPSHIQALTYSHLLEGKSCIISDQSGSGKTLAYLAPTIQRLRQEELLGLRKSSSRSPRVLILVPTAELATQVLNNCRSIARSGVPFRSMVATGGFRQKTQLESLQQDLDILIATPGRFIFLLQEGFLKLNNLKCAVLDEVDILFGDEAFEQVLRTLINSVPVMTQYLFVTATLPVDIYNKLVEDFPDCEVIAGPGMHRTSYGLEEVLVDCSGKDGEEKTPETAFSNKRTALLQLVEQSPIRKTVIFCNKIETCRKVENLLKRFDRKEHRIKVLSFHAALEQESRLSNMKEFMSSQSADSLFLICTDRASRGIDFANVDHVVLFDFPRDPSEYIRRVGRTARGAGGTGKAFVFVVGKQVSLARKIMDRNQKGHPLHDLPST</sequence>
<dbReference type="Pfam" id="PF00270">
    <property type="entry name" value="DEAD"/>
    <property type="match status" value="1"/>
</dbReference>
<gene>
    <name evidence="10" type="ORF">SI8410_12016425</name>
</gene>
<dbReference type="OrthoDB" id="10256233at2759"/>
<accession>A0A7I8L6U3</accession>
<dbReference type="CDD" id="cd18787">
    <property type="entry name" value="SF2_C_DEAD"/>
    <property type="match status" value="1"/>
</dbReference>
<dbReference type="SMART" id="SM00487">
    <property type="entry name" value="DEXDc"/>
    <property type="match status" value="1"/>
</dbReference>
<evidence type="ECO:0000256" key="6">
    <source>
        <dbReference type="SAM" id="MobiDB-lite"/>
    </source>
</evidence>
<dbReference type="PROSITE" id="PS51194">
    <property type="entry name" value="HELICASE_CTER"/>
    <property type="match status" value="1"/>
</dbReference>
<evidence type="ECO:0000256" key="5">
    <source>
        <dbReference type="PROSITE-ProRule" id="PRU00552"/>
    </source>
</evidence>
<dbReference type="Proteomes" id="UP000663760">
    <property type="component" value="Chromosome 12"/>
</dbReference>
<keyword evidence="3" id="KW-0347">Helicase</keyword>
<dbReference type="PANTHER" id="PTHR47960">
    <property type="entry name" value="DEAD-BOX ATP-DEPENDENT RNA HELICASE 50"/>
    <property type="match status" value="1"/>
</dbReference>
<dbReference type="CDD" id="cd00268">
    <property type="entry name" value="DEADc"/>
    <property type="match status" value="1"/>
</dbReference>
<dbReference type="InterPro" id="IPR044742">
    <property type="entry name" value="DEAD/DEAH_RhlB"/>
</dbReference>
<dbReference type="InterPro" id="IPR001650">
    <property type="entry name" value="Helicase_C-like"/>
</dbReference>
<dbReference type="SMART" id="SM00490">
    <property type="entry name" value="HELICc"/>
    <property type="match status" value="1"/>
</dbReference>
<feature type="domain" description="DEAD-box RNA helicase Q" evidence="9">
    <location>
        <begin position="307"/>
        <end position="335"/>
    </location>
</feature>
<dbReference type="InterPro" id="IPR014014">
    <property type="entry name" value="RNA_helicase_DEAD_Q_motif"/>
</dbReference>
<evidence type="ECO:0000313" key="11">
    <source>
        <dbReference type="Proteomes" id="UP000663760"/>
    </source>
</evidence>
<feature type="compositionally biased region" description="Basic and acidic residues" evidence="6">
    <location>
        <begin position="222"/>
        <end position="237"/>
    </location>
</feature>
<dbReference type="PROSITE" id="PS51195">
    <property type="entry name" value="Q_MOTIF"/>
    <property type="match status" value="1"/>
</dbReference>
<dbReference type="Pfam" id="PF00271">
    <property type="entry name" value="Helicase_C"/>
    <property type="match status" value="1"/>
</dbReference>
<dbReference type="Gene3D" id="3.40.50.300">
    <property type="entry name" value="P-loop containing nucleotide triphosphate hydrolases"/>
    <property type="match status" value="2"/>
</dbReference>
<keyword evidence="4" id="KW-0067">ATP-binding</keyword>
<dbReference type="GO" id="GO:0003676">
    <property type="term" value="F:nucleic acid binding"/>
    <property type="evidence" value="ECO:0007669"/>
    <property type="project" value="InterPro"/>
</dbReference>
<evidence type="ECO:0000256" key="4">
    <source>
        <dbReference type="ARBA" id="ARBA00022840"/>
    </source>
</evidence>
<dbReference type="GO" id="GO:0003724">
    <property type="term" value="F:RNA helicase activity"/>
    <property type="evidence" value="ECO:0007669"/>
    <property type="project" value="InterPro"/>
</dbReference>
<dbReference type="SUPFAM" id="SSF52540">
    <property type="entry name" value="P-loop containing nucleoside triphosphate hydrolases"/>
    <property type="match status" value="1"/>
</dbReference>
<evidence type="ECO:0000313" key="10">
    <source>
        <dbReference type="EMBL" id="CAA7405747.1"/>
    </source>
</evidence>
<keyword evidence="2" id="KW-0378">Hydrolase</keyword>
<dbReference type="AlphaFoldDB" id="A0A7I8L6U3"/>
<name>A0A7I8L6U3_SPIIN</name>
<evidence type="ECO:0000256" key="2">
    <source>
        <dbReference type="ARBA" id="ARBA00022801"/>
    </source>
</evidence>
<feature type="short sequence motif" description="Q motif" evidence="5">
    <location>
        <begin position="307"/>
        <end position="335"/>
    </location>
</feature>
<reference evidence="10" key="1">
    <citation type="submission" date="2020-02" db="EMBL/GenBank/DDBJ databases">
        <authorList>
            <person name="Scholz U."/>
            <person name="Mascher M."/>
            <person name="Fiebig A."/>
        </authorList>
    </citation>
    <scope>NUCLEOTIDE SEQUENCE</scope>
</reference>
<dbReference type="InterPro" id="IPR011545">
    <property type="entry name" value="DEAD/DEAH_box_helicase_dom"/>
</dbReference>
<feature type="compositionally biased region" description="Polar residues" evidence="6">
    <location>
        <begin position="272"/>
        <end position="285"/>
    </location>
</feature>
<proteinExistence type="predicted"/>
<organism evidence="10 11">
    <name type="scientific">Spirodela intermedia</name>
    <name type="common">Intermediate duckweed</name>
    <dbReference type="NCBI Taxonomy" id="51605"/>
    <lineage>
        <taxon>Eukaryota</taxon>
        <taxon>Viridiplantae</taxon>
        <taxon>Streptophyta</taxon>
        <taxon>Embryophyta</taxon>
        <taxon>Tracheophyta</taxon>
        <taxon>Spermatophyta</taxon>
        <taxon>Magnoliopsida</taxon>
        <taxon>Liliopsida</taxon>
        <taxon>Araceae</taxon>
        <taxon>Lemnoideae</taxon>
        <taxon>Spirodela</taxon>
    </lineage>
</organism>
<keyword evidence="11" id="KW-1185">Reference proteome</keyword>
<dbReference type="InterPro" id="IPR027417">
    <property type="entry name" value="P-loop_NTPase"/>
</dbReference>
<feature type="domain" description="Helicase C-terminal" evidence="8">
    <location>
        <begin position="558"/>
        <end position="708"/>
    </location>
</feature>
<feature type="domain" description="Helicase ATP-binding" evidence="7">
    <location>
        <begin position="338"/>
        <end position="519"/>
    </location>
</feature>
<feature type="compositionally biased region" description="Acidic residues" evidence="6">
    <location>
        <begin position="196"/>
        <end position="214"/>
    </location>
</feature>
<evidence type="ECO:0000259" key="7">
    <source>
        <dbReference type="PROSITE" id="PS51192"/>
    </source>
</evidence>